<dbReference type="EMBL" id="LVWI01000037">
    <property type="protein sequence ID" value="OKP86852.1"/>
    <property type="molecule type" value="Genomic_DNA"/>
</dbReference>
<organism evidence="1 2">
    <name type="scientific">Paenibacillus helianthi</name>
    <dbReference type="NCBI Taxonomy" id="1349432"/>
    <lineage>
        <taxon>Bacteria</taxon>
        <taxon>Bacillati</taxon>
        <taxon>Bacillota</taxon>
        <taxon>Bacilli</taxon>
        <taxon>Bacillales</taxon>
        <taxon>Paenibacillaceae</taxon>
        <taxon>Paenibacillus</taxon>
    </lineage>
</organism>
<protein>
    <submittedName>
        <fullName evidence="1">Uncharacterized protein</fullName>
    </submittedName>
</protein>
<reference evidence="1 2" key="1">
    <citation type="submission" date="2016-03" db="EMBL/GenBank/DDBJ databases">
        <authorList>
            <person name="Sant'Anna F.H."/>
            <person name="Ambrosini A."/>
            <person name="Souza R."/>
            <person name="Bach E."/>
            <person name="Fernandes G."/>
            <person name="Balsanelli E."/>
            <person name="Baura V.A."/>
            <person name="Souza E.M."/>
            <person name="Passaglia L."/>
        </authorList>
    </citation>
    <scope>NUCLEOTIDE SEQUENCE [LARGE SCALE GENOMIC DNA]</scope>
    <source>
        <strain evidence="1 2">P26E</strain>
    </source>
</reference>
<accession>A0ABX3EPS9</accession>
<dbReference type="Proteomes" id="UP000186058">
    <property type="component" value="Unassembled WGS sequence"/>
</dbReference>
<name>A0ABX3EPS9_9BACL</name>
<evidence type="ECO:0000313" key="1">
    <source>
        <dbReference type="EMBL" id="OKP86852.1"/>
    </source>
</evidence>
<proteinExistence type="predicted"/>
<sequence length="81" mass="9066">MLRLQCGIDKCIAVSDDYFRCFYFLVILLCEAKGNILWFCLCQVLQSKAKLMGWKVTEGKFGTGGALASAFVCRFQPITSV</sequence>
<evidence type="ECO:0000313" key="2">
    <source>
        <dbReference type="Proteomes" id="UP000186058"/>
    </source>
</evidence>
<keyword evidence="2" id="KW-1185">Reference proteome</keyword>
<gene>
    <name evidence="1" type="ORF">A3844_12685</name>
</gene>
<comment type="caution">
    <text evidence="1">The sequence shown here is derived from an EMBL/GenBank/DDBJ whole genome shotgun (WGS) entry which is preliminary data.</text>
</comment>